<proteinExistence type="inferred from homology"/>
<dbReference type="InterPro" id="IPR027417">
    <property type="entry name" value="P-loop_NTPase"/>
</dbReference>
<evidence type="ECO:0000256" key="11">
    <source>
        <dbReference type="RuleBase" id="RU003783"/>
    </source>
</evidence>
<evidence type="ECO:0000256" key="7">
    <source>
        <dbReference type="ARBA" id="ARBA00022840"/>
    </source>
</evidence>
<keyword evidence="8 10" id="KW-0460">Magnesium</keyword>
<dbReference type="InterPro" id="IPR018022">
    <property type="entry name" value="IPT"/>
</dbReference>
<protein>
    <recommendedName>
        <fullName evidence="10">tRNA dimethylallyltransferase</fullName>
        <ecNumber evidence="10">2.5.1.75</ecNumber>
    </recommendedName>
    <alternativeName>
        <fullName evidence="10">Dimethylallyl diphosphate:tRNA dimethylallyltransferase</fullName>
        <shortName evidence="10">DMAPP:tRNA dimethylallyltransferase</shortName>
        <shortName evidence="10">DMATase</shortName>
    </alternativeName>
    <alternativeName>
        <fullName evidence="10">Isopentenyl-diphosphate:tRNA isopentenyltransferase</fullName>
        <shortName evidence="10">IPP transferase</shortName>
        <shortName evidence="10">IPPT</shortName>
        <shortName evidence="10">IPTase</shortName>
    </alternativeName>
</protein>
<evidence type="ECO:0000256" key="12">
    <source>
        <dbReference type="RuleBase" id="RU003784"/>
    </source>
</evidence>
<organism evidence="14 15">
    <name type="scientific">Sphingobacterium suaedae</name>
    <dbReference type="NCBI Taxonomy" id="1686402"/>
    <lineage>
        <taxon>Bacteria</taxon>
        <taxon>Pseudomonadati</taxon>
        <taxon>Bacteroidota</taxon>
        <taxon>Sphingobacteriia</taxon>
        <taxon>Sphingobacteriales</taxon>
        <taxon>Sphingobacteriaceae</taxon>
        <taxon>Sphingobacterium</taxon>
    </lineage>
</organism>
<evidence type="ECO:0000256" key="2">
    <source>
        <dbReference type="ARBA" id="ARBA00003213"/>
    </source>
</evidence>
<evidence type="ECO:0000256" key="9">
    <source>
        <dbReference type="ARBA" id="ARBA00049563"/>
    </source>
</evidence>
<comment type="function">
    <text evidence="2 10 12">Catalyzes the transfer of a dimethylallyl group onto the adenine at position 37 in tRNAs that read codons beginning with uridine, leading to the formation of N6-(dimethylallyl)adenosine (i(6)A).</text>
</comment>
<dbReference type="EMBL" id="JBHULR010000002">
    <property type="protein sequence ID" value="MFD2546645.1"/>
    <property type="molecule type" value="Genomic_DNA"/>
</dbReference>
<feature type="region of interest" description="Interaction with substrate tRNA" evidence="10">
    <location>
        <begin position="58"/>
        <end position="61"/>
    </location>
</feature>
<dbReference type="PANTHER" id="PTHR11088:SF60">
    <property type="entry name" value="TRNA DIMETHYLALLYLTRANSFERASE"/>
    <property type="match status" value="1"/>
</dbReference>
<keyword evidence="15" id="KW-1185">Reference proteome</keyword>
<evidence type="ECO:0000256" key="13">
    <source>
        <dbReference type="RuleBase" id="RU003785"/>
    </source>
</evidence>
<dbReference type="EC" id="2.5.1.75" evidence="10"/>
<evidence type="ECO:0000256" key="3">
    <source>
        <dbReference type="ARBA" id="ARBA00005842"/>
    </source>
</evidence>
<comment type="similarity">
    <text evidence="3 10 13">Belongs to the IPP transferase family.</text>
</comment>
<dbReference type="HAMAP" id="MF_00185">
    <property type="entry name" value="IPP_trans"/>
    <property type="match status" value="1"/>
</dbReference>
<comment type="subunit">
    <text evidence="10">Monomer.</text>
</comment>
<evidence type="ECO:0000313" key="14">
    <source>
        <dbReference type="EMBL" id="MFD2546645.1"/>
    </source>
</evidence>
<keyword evidence="7 10" id="KW-0067">ATP-binding</keyword>
<accession>A0ABW5KEE1</accession>
<evidence type="ECO:0000256" key="4">
    <source>
        <dbReference type="ARBA" id="ARBA00022679"/>
    </source>
</evidence>
<feature type="site" description="Interaction with substrate tRNA" evidence="10">
    <location>
        <position position="146"/>
    </location>
</feature>
<evidence type="ECO:0000256" key="6">
    <source>
        <dbReference type="ARBA" id="ARBA00022741"/>
    </source>
</evidence>
<feature type="binding site" evidence="10">
    <location>
        <begin position="33"/>
        <end position="40"/>
    </location>
    <ligand>
        <name>ATP</name>
        <dbReference type="ChEBI" id="CHEBI:30616"/>
    </ligand>
</feature>
<reference evidence="15" key="1">
    <citation type="journal article" date="2019" name="Int. J. Syst. Evol. Microbiol.">
        <title>The Global Catalogue of Microorganisms (GCM) 10K type strain sequencing project: providing services to taxonomists for standard genome sequencing and annotation.</title>
        <authorList>
            <consortium name="The Broad Institute Genomics Platform"/>
            <consortium name="The Broad Institute Genome Sequencing Center for Infectious Disease"/>
            <person name="Wu L."/>
            <person name="Ma J."/>
        </authorList>
    </citation>
    <scope>NUCLEOTIDE SEQUENCE [LARGE SCALE GENOMIC DNA]</scope>
    <source>
        <strain evidence="15">KCTC 42662</strain>
    </source>
</reference>
<dbReference type="RefSeq" id="WP_380900636.1">
    <property type="nucleotide sequence ID" value="NZ_JBHUEG010000003.1"/>
</dbReference>
<dbReference type="SUPFAM" id="SSF52540">
    <property type="entry name" value="P-loop containing nucleoside triphosphate hydrolases"/>
    <property type="match status" value="2"/>
</dbReference>
<dbReference type="Gene3D" id="3.40.50.300">
    <property type="entry name" value="P-loop containing nucleotide triphosphate hydrolases"/>
    <property type="match status" value="1"/>
</dbReference>
<evidence type="ECO:0000256" key="10">
    <source>
        <dbReference type="HAMAP-Rule" id="MF_00185"/>
    </source>
</evidence>
<feature type="site" description="Interaction with substrate tRNA" evidence="10">
    <location>
        <position position="123"/>
    </location>
</feature>
<evidence type="ECO:0000256" key="8">
    <source>
        <dbReference type="ARBA" id="ARBA00022842"/>
    </source>
</evidence>
<evidence type="ECO:0000256" key="1">
    <source>
        <dbReference type="ARBA" id="ARBA00001946"/>
    </source>
</evidence>
<name>A0ABW5KEE1_9SPHI</name>
<sequence length="327" mass="37810">MDDICGVIQTTSPSLYTQVGGYLPPDLLYVILGPTASGKTKLGVALAETIDGEIISIDSRQVYRGMDIGTGKDLQEYKHIPYHLIDICDPKQRYDVTQFQQDFHRAYRNILSDKKKPIAVGGTGLYMQSLFTFQPYMHVPVNITLREKLAGLDKDELIQRIHLYRVPDDFQIDFTSHKRLIRAVEIMEALQGGFRILDSPSFSYPAILFGINPTLETRRKRISDRLTQRLEGGLEAEVRELLSQGLTHDDLQYFGLEYKYTSLYIQGRFDRCSFFNKLETEIHRYAKRQMTFFRKMEKDGLSIHWLRADNMDDQLEEVLHIITNKKG</sequence>
<keyword evidence="5 10" id="KW-0819">tRNA processing</keyword>
<feature type="binding site" evidence="10">
    <location>
        <begin position="35"/>
        <end position="40"/>
    </location>
    <ligand>
        <name>substrate</name>
    </ligand>
</feature>
<gene>
    <name evidence="10 14" type="primary">miaA</name>
    <name evidence="14" type="ORF">ACFSR5_03180</name>
</gene>
<dbReference type="InterPro" id="IPR039657">
    <property type="entry name" value="Dimethylallyltransferase"/>
</dbReference>
<dbReference type="Proteomes" id="UP001597545">
    <property type="component" value="Unassembled WGS sequence"/>
</dbReference>
<comment type="caution">
    <text evidence="14">The sequence shown here is derived from an EMBL/GenBank/DDBJ whole genome shotgun (WGS) entry which is preliminary data.</text>
</comment>
<dbReference type="GO" id="GO:0052381">
    <property type="term" value="F:tRNA dimethylallyltransferase activity"/>
    <property type="evidence" value="ECO:0007669"/>
    <property type="project" value="UniProtKB-EC"/>
</dbReference>
<dbReference type="Pfam" id="PF01715">
    <property type="entry name" value="IPPT"/>
    <property type="match status" value="1"/>
</dbReference>
<comment type="caution">
    <text evidence="10">Lacks conserved residue(s) required for the propagation of feature annotation.</text>
</comment>
<evidence type="ECO:0000256" key="5">
    <source>
        <dbReference type="ARBA" id="ARBA00022694"/>
    </source>
</evidence>
<dbReference type="PANTHER" id="PTHR11088">
    <property type="entry name" value="TRNA DIMETHYLALLYLTRANSFERASE"/>
    <property type="match status" value="1"/>
</dbReference>
<keyword evidence="6 10" id="KW-0547">Nucleotide-binding</keyword>
<comment type="catalytic activity">
    <reaction evidence="9 10 11">
        <text>adenosine(37) in tRNA + dimethylallyl diphosphate = N(6)-dimethylallyladenosine(37) in tRNA + diphosphate</text>
        <dbReference type="Rhea" id="RHEA:26482"/>
        <dbReference type="Rhea" id="RHEA-COMP:10162"/>
        <dbReference type="Rhea" id="RHEA-COMP:10375"/>
        <dbReference type="ChEBI" id="CHEBI:33019"/>
        <dbReference type="ChEBI" id="CHEBI:57623"/>
        <dbReference type="ChEBI" id="CHEBI:74411"/>
        <dbReference type="ChEBI" id="CHEBI:74415"/>
        <dbReference type="EC" id="2.5.1.75"/>
    </reaction>
</comment>
<dbReference type="NCBIfam" id="TIGR00174">
    <property type="entry name" value="miaA"/>
    <property type="match status" value="1"/>
</dbReference>
<evidence type="ECO:0000313" key="15">
    <source>
        <dbReference type="Proteomes" id="UP001597545"/>
    </source>
</evidence>
<comment type="cofactor">
    <cofactor evidence="1 10">
        <name>Mg(2+)</name>
        <dbReference type="ChEBI" id="CHEBI:18420"/>
    </cofactor>
</comment>
<keyword evidence="4 10" id="KW-0808">Transferase</keyword>